<dbReference type="PANTHER" id="PTHR31649:SF10">
    <property type="entry name" value="IP19903P-RELATED"/>
    <property type="match status" value="1"/>
</dbReference>
<accession>A0A4C1TJ91</accession>
<feature type="compositionally biased region" description="Low complexity" evidence="1">
    <location>
        <begin position="1"/>
        <end position="11"/>
    </location>
</feature>
<proteinExistence type="predicted"/>
<evidence type="ECO:0000313" key="2">
    <source>
        <dbReference type="EMBL" id="GBP14609.1"/>
    </source>
</evidence>
<organism evidence="2 3">
    <name type="scientific">Eumeta variegata</name>
    <name type="common">Bagworm moth</name>
    <name type="synonym">Eumeta japonica</name>
    <dbReference type="NCBI Taxonomy" id="151549"/>
    <lineage>
        <taxon>Eukaryota</taxon>
        <taxon>Metazoa</taxon>
        <taxon>Ecdysozoa</taxon>
        <taxon>Arthropoda</taxon>
        <taxon>Hexapoda</taxon>
        <taxon>Insecta</taxon>
        <taxon>Pterygota</taxon>
        <taxon>Neoptera</taxon>
        <taxon>Endopterygota</taxon>
        <taxon>Lepidoptera</taxon>
        <taxon>Glossata</taxon>
        <taxon>Ditrysia</taxon>
        <taxon>Tineoidea</taxon>
        <taxon>Psychidae</taxon>
        <taxon>Oiketicinae</taxon>
        <taxon>Eumeta</taxon>
    </lineage>
</organism>
<comment type="caution">
    <text evidence="2">The sequence shown here is derived from an EMBL/GenBank/DDBJ whole genome shotgun (WGS) entry which is preliminary data.</text>
</comment>
<dbReference type="AlphaFoldDB" id="A0A4C1TJ91"/>
<dbReference type="EMBL" id="BGZK01000065">
    <property type="protein sequence ID" value="GBP14609.1"/>
    <property type="molecule type" value="Genomic_DNA"/>
</dbReference>
<gene>
    <name evidence="2" type="ORF">EVAR_93482_1</name>
</gene>
<reference evidence="2 3" key="1">
    <citation type="journal article" date="2019" name="Commun. Biol.">
        <title>The bagworm genome reveals a unique fibroin gene that provides high tensile strength.</title>
        <authorList>
            <person name="Kono N."/>
            <person name="Nakamura H."/>
            <person name="Ohtoshi R."/>
            <person name="Tomita M."/>
            <person name="Numata K."/>
            <person name="Arakawa K."/>
        </authorList>
    </citation>
    <scope>NUCLEOTIDE SEQUENCE [LARGE SCALE GENOMIC DNA]</scope>
</reference>
<dbReference type="SMART" id="SM00696">
    <property type="entry name" value="DM9"/>
    <property type="match status" value="2"/>
</dbReference>
<evidence type="ECO:0000256" key="1">
    <source>
        <dbReference type="SAM" id="MobiDB-lite"/>
    </source>
</evidence>
<dbReference type="InterPro" id="IPR006616">
    <property type="entry name" value="DM9_repeat"/>
</dbReference>
<protein>
    <submittedName>
        <fullName evidence="2">Uncharacterized protein</fullName>
    </submittedName>
</protein>
<dbReference type="PANTHER" id="PTHR31649">
    <property type="entry name" value="AGAP009604-PA"/>
    <property type="match status" value="1"/>
</dbReference>
<evidence type="ECO:0000313" key="3">
    <source>
        <dbReference type="Proteomes" id="UP000299102"/>
    </source>
</evidence>
<dbReference type="OrthoDB" id="1925699at2759"/>
<feature type="compositionally biased region" description="Pro residues" evidence="1">
    <location>
        <begin position="12"/>
        <end position="28"/>
    </location>
</feature>
<name>A0A4C1TJ91_EUMVA</name>
<feature type="region of interest" description="Disordered" evidence="1">
    <location>
        <begin position="1"/>
        <end position="28"/>
    </location>
</feature>
<dbReference type="Proteomes" id="UP000299102">
    <property type="component" value="Unassembled WGS sequence"/>
</dbReference>
<dbReference type="STRING" id="151549.A0A4C1TJ91"/>
<dbReference type="Pfam" id="PF11901">
    <property type="entry name" value="DM9"/>
    <property type="match status" value="1"/>
</dbReference>
<sequence>MIKGRPYYGFGAPPPPPGPPGPGHPGPYPPHFPPPAGVVFYPMHPAYFYPYPTPPETGPTIVENPPEEIVPELPGEIVELPYRTYRWVPGCTSQNSIPPGALRVGTDADGAEIYAARAHHEGDILPAKLIPSKNECYVAFRGEELPKDQFEVLVPAMFSWQFSTNGEVPPGAVEAGVTADGEKLYFGRVTHDGCTTPGKIHPSHGCCYYPFDGEERNSTEYECLVLF</sequence>
<keyword evidence="3" id="KW-1185">Reference proteome</keyword>